<gene>
    <name evidence="2" type="ORF">Y1Q_0018201</name>
</gene>
<comment type="caution">
    <text evidence="2">The sequence shown here is derived from an EMBL/GenBank/DDBJ whole genome shotgun (WGS) entry which is preliminary data.</text>
</comment>
<dbReference type="AlphaFoldDB" id="A0A151MRK0"/>
<reference evidence="2 3" key="1">
    <citation type="journal article" date="2012" name="Genome Biol.">
        <title>Sequencing three crocodilian genomes to illuminate the evolution of archosaurs and amniotes.</title>
        <authorList>
            <person name="St John J.A."/>
            <person name="Braun E.L."/>
            <person name="Isberg S.R."/>
            <person name="Miles L.G."/>
            <person name="Chong A.Y."/>
            <person name="Gongora J."/>
            <person name="Dalzell P."/>
            <person name="Moran C."/>
            <person name="Bed'hom B."/>
            <person name="Abzhanov A."/>
            <person name="Burgess S.C."/>
            <person name="Cooksey A.M."/>
            <person name="Castoe T.A."/>
            <person name="Crawford N.G."/>
            <person name="Densmore L.D."/>
            <person name="Drew J.C."/>
            <person name="Edwards S.V."/>
            <person name="Faircloth B.C."/>
            <person name="Fujita M.K."/>
            <person name="Greenwold M.J."/>
            <person name="Hoffmann F.G."/>
            <person name="Howard J.M."/>
            <person name="Iguchi T."/>
            <person name="Janes D.E."/>
            <person name="Khan S.Y."/>
            <person name="Kohno S."/>
            <person name="de Koning A.J."/>
            <person name="Lance S.L."/>
            <person name="McCarthy F.M."/>
            <person name="McCormack J.E."/>
            <person name="Merchant M.E."/>
            <person name="Peterson D.G."/>
            <person name="Pollock D.D."/>
            <person name="Pourmand N."/>
            <person name="Raney B.J."/>
            <person name="Roessler K.A."/>
            <person name="Sanford J.R."/>
            <person name="Sawyer R.H."/>
            <person name="Schmidt C.J."/>
            <person name="Triplett E.W."/>
            <person name="Tuberville T.D."/>
            <person name="Venegas-Anaya M."/>
            <person name="Howard J.T."/>
            <person name="Jarvis E.D."/>
            <person name="Guillette L.J.Jr."/>
            <person name="Glenn T.C."/>
            <person name="Green R.E."/>
            <person name="Ray D.A."/>
        </authorList>
    </citation>
    <scope>NUCLEOTIDE SEQUENCE [LARGE SCALE GENOMIC DNA]</scope>
    <source>
        <strain evidence="2">KSC_2009_1</strain>
    </source>
</reference>
<evidence type="ECO:0000313" key="2">
    <source>
        <dbReference type="EMBL" id="KYO27039.1"/>
    </source>
</evidence>
<keyword evidence="3" id="KW-1185">Reference proteome</keyword>
<evidence type="ECO:0000313" key="3">
    <source>
        <dbReference type="Proteomes" id="UP000050525"/>
    </source>
</evidence>
<dbReference type="EMBL" id="AKHW03005442">
    <property type="protein sequence ID" value="KYO27039.1"/>
    <property type="molecule type" value="Genomic_DNA"/>
</dbReference>
<sequence>MVAKVHLADTRAQRLEDVTHKDTQDQCKEERDQWRDQADQEFRESLLALEEWHAEALEQQASPSGQAVETTEDHGVLDTILALVVAFVPPTALFPAAATCHPAADPLWA</sequence>
<dbReference type="Proteomes" id="UP000050525">
    <property type="component" value="Unassembled WGS sequence"/>
</dbReference>
<protein>
    <submittedName>
        <fullName evidence="2">Uncharacterized protein</fullName>
    </submittedName>
</protein>
<name>A0A151MRK0_ALLMI</name>
<proteinExistence type="predicted"/>
<organism evidence="2 3">
    <name type="scientific">Alligator mississippiensis</name>
    <name type="common">American alligator</name>
    <dbReference type="NCBI Taxonomy" id="8496"/>
    <lineage>
        <taxon>Eukaryota</taxon>
        <taxon>Metazoa</taxon>
        <taxon>Chordata</taxon>
        <taxon>Craniata</taxon>
        <taxon>Vertebrata</taxon>
        <taxon>Euteleostomi</taxon>
        <taxon>Archelosauria</taxon>
        <taxon>Archosauria</taxon>
        <taxon>Crocodylia</taxon>
        <taxon>Alligatoridae</taxon>
        <taxon>Alligatorinae</taxon>
        <taxon>Alligator</taxon>
    </lineage>
</organism>
<evidence type="ECO:0000256" key="1">
    <source>
        <dbReference type="SAM" id="MobiDB-lite"/>
    </source>
</evidence>
<feature type="region of interest" description="Disordered" evidence="1">
    <location>
        <begin position="16"/>
        <end position="36"/>
    </location>
</feature>
<accession>A0A151MRK0</accession>